<comment type="caution">
    <text evidence="2">The sequence shown here is derived from an EMBL/GenBank/DDBJ whole genome shotgun (WGS) entry which is preliminary data.</text>
</comment>
<dbReference type="Proteomes" id="UP000288351">
    <property type="component" value="Unassembled WGS sequence"/>
</dbReference>
<protein>
    <submittedName>
        <fullName evidence="2">Uncharacterized protein</fullName>
    </submittedName>
</protein>
<feature type="compositionally biased region" description="Basic and acidic residues" evidence="1">
    <location>
        <begin position="1"/>
        <end position="23"/>
    </location>
</feature>
<feature type="region of interest" description="Disordered" evidence="1">
    <location>
        <begin position="1"/>
        <end position="40"/>
    </location>
</feature>
<proteinExistence type="predicted"/>
<gene>
    <name evidence="2" type="ORF">SALB_07327</name>
</gene>
<reference evidence="2 3" key="1">
    <citation type="journal article" date="2019" name="Microbiol. Resour. Announc.">
        <title>Draft Genome Sequence of the Most Traditional epsilon-Poly-l-Lysine Producer, Streptomyces albulus NBRC14147.</title>
        <authorList>
            <person name="Yamanaka K."/>
            <person name="Hamano Y."/>
        </authorList>
    </citation>
    <scope>NUCLEOTIDE SEQUENCE [LARGE SCALE GENOMIC DNA]</scope>
    <source>
        <strain evidence="2 3">NBRC 14147</strain>
    </source>
</reference>
<dbReference type="EMBL" id="BHXC01000007">
    <property type="protein sequence ID" value="GCB94527.1"/>
    <property type="molecule type" value="Genomic_DNA"/>
</dbReference>
<evidence type="ECO:0000313" key="2">
    <source>
        <dbReference type="EMBL" id="GCB94527.1"/>
    </source>
</evidence>
<organism evidence="2 3">
    <name type="scientific">Streptomyces noursei</name>
    <name type="common">Streptomyces albulus</name>
    <dbReference type="NCBI Taxonomy" id="1971"/>
    <lineage>
        <taxon>Bacteria</taxon>
        <taxon>Bacillati</taxon>
        <taxon>Actinomycetota</taxon>
        <taxon>Actinomycetes</taxon>
        <taxon>Kitasatosporales</taxon>
        <taxon>Streptomycetaceae</taxon>
        <taxon>Streptomyces</taxon>
    </lineage>
</organism>
<evidence type="ECO:0000256" key="1">
    <source>
        <dbReference type="SAM" id="MobiDB-lite"/>
    </source>
</evidence>
<evidence type="ECO:0000313" key="3">
    <source>
        <dbReference type="Proteomes" id="UP000288351"/>
    </source>
</evidence>
<dbReference type="AlphaFoldDB" id="A0A401RAB4"/>
<sequence length="58" mass="6421">MGKGKGRDTIRVAKAAGDRDNNGRGKAQRQEVLGTRHSRQTHICKKYCDKPCPLNPDS</sequence>
<accession>A0A401RAB4</accession>
<name>A0A401RAB4_STRNR</name>